<dbReference type="AlphaFoldDB" id="A1APN6"/>
<organism evidence="3 4">
    <name type="scientific">Pelobacter propionicus (strain DSM 2379 / NBRC 103807 / OttBd1)</name>
    <dbReference type="NCBI Taxonomy" id="338966"/>
    <lineage>
        <taxon>Bacteria</taxon>
        <taxon>Pseudomonadati</taxon>
        <taxon>Thermodesulfobacteriota</taxon>
        <taxon>Desulfuromonadia</taxon>
        <taxon>Desulfuromonadales</taxon>
        <taxon>Desulfuromonadaceae</taxon>
        <taxon>Pelobacter</taxon>
    </lineage>
</organism>
<dbReference type="STRING" id="338966.Ppro_1693"/>
<reference evidence="3 4" key="1">
    <citation type="submission" date="2006-10" db="EMBL/GenBank/DDBJ databases">
        <title>Complete sequence of chromosome of Pelobacter propionicus DSM 2379.</title>
        <authorList>
            <consortium name="US DOE Joint Genome Institute"/>
            <person name="Copeland A."/>
            <person name="Lucas S."/>
            <person name="Lapidus A."/>
            <person name="Barry K."/>
            <person name="Detter J.C."/>
            <person name="Glavina del Rio T."/>
            <person name="Hammon N."/>
            <person name="Israni S."/>
            <person name="Dalin E."/>
            <person name="Tice H."/>
            <person name="Pitluck S."/>
            <person name="Saunders E."/>
            <person name="Brettin T."/>
            <person name="Bruce D."/>
            <person name="Han C."/>
            <person name="Tapia R."/>
            <person name="Schmutz J."/>
            <person name="Larimer F."/>
            <person name="Land M."/>
            <person name="Hauser L."/>
            <person name="Kyrpides N."/>
            <person name="Kim E."/>
            <person name="Lovley D."/>
            <person name="Richardson P."/>
        </authorList>
    </citation>
    <scope>NUCLEOTIDE SEQUENCE [LARGE SCALE GENOMIC DNA]</scope>
    <source>
        <strain evidence="4">DSM 2379 / NBRC 103807 / OttBd1</strain>
    </source>
</reference>
<dbReference type="eggNOG" id="COG0057">
    <property type="taxonomic scope" value="Bacteria"/>
</dbReference>
<evidence type="ECO:0000313" key="4">
    <source>
        <dbReference type="Proteomes" id="UP000006732"/>
    </source>
</evidence>
<dbReference type="Gene3D" id="3.40.50.720">
    <property type="entry name" value="NAD(P)-binding Rossmann-like Domain"/>
    <property type="match status" value="1"/>
</dbReference>
<dbReference type="Gene3D" id="3.30.360.10">
    <property type="entry name" value="Dihydrodipicolinate Reductase, domain 2"/>
    <property type="match status" value="1"/>
</dbReference>
<feature type="domain" description="Glyceraldehyde 3-phosphate dehydrogenase catalytic" evidence="2">
    <location>
        <begin position="2"/>
        <end position="44"/>
    </location>
</feature>
<dbReference type="InterPro" id="IPR020829">
    <property type="entry name" value="GlycerAld_3-P_DH_cat"/>
</dbReference>
<dbReference type="InterPro" id="IPR020831">
    <property type="entry name" value="GlycerAld/Erythrose_P_DH"/>
</dbReference>
<proteinExistence type="predicted"/>
<gene>
    <name evidence="3" type="ordered locus">Ppro_1693</name>
</gene>
<dbReference type="EMBL" id="CP000482">
    <property type="protein sequence ID" value="ABK99306.1"/>
    <property type="molecule type" value="Genomic_DNA"/>
</dbReference>
<dbReference type="OrthoDB" id="9803304at2"/>
<name>A1APN6_PELPD</name>
<dbReference type="Pfam" id="PF02800">
    <property type="entry name" value="Gp_dh_C"/>
    <property type="match status" value="1"/>
</dbReference>
<dbReference type="HOGENOM" id="CLU_030140_4_1_7"/>
<sequence length="65" mass="7178">MGILGIRDVPLVSIDYNGNPLSSIVEASCTRVIGDNMVKVISWYDNETGFSHRLIDLLELIASKK</sequence>
<dbReference type="PANTHER" id="PTHR43148">
    <property type="entry name" value="GLYCERALDEHYDE-3-PHOSPHATE DEHYDROGENASE 2"/>
    <property type="match status" value="1"/>
</dbReference>
<keyword evidence="4" id="KW-1185">Reference proteome</keyword>
<dbReference type="KEGG" id="ppd:Ppro_1693"/>
<protein>
    <submittedName>
        <fullName evidence="3">Glyceraldehyde-3-phosphate dehydrogenase, type I</fullName>
    </submittedName>
</protein>
<dbReference type="GO" id="GO:0016620">
    <property type="term" value="F:oxidoreductase activity, acting on the aldehyde or oxo group of donors, NAD or NADP as acceptor"/>
    <property type="evidence" value="ECO:0007669"/>
    <property type="project" value="InterPro"/>
</dbReference>
<evidence type="ECO:0000259" key="2">
    <source>
        <dbReference type="Pfam" id="PF02800"/>
    </source>
</evidence>
<keyword evidence="1" id="KW-0560">Oxidoreductase</keyword>
<evidence type="ECO:0000313" key="3">
    <source>
        <dbReference type="EMBL" id="ABK99306.1"/>
    </source>
</evidence>
<evidence type="ECO:0000256" key="1">
    <source>
        <dbReference type="ARBA" id="ARBA00023002"/>
    </source>
</evidence>
<accession>A1APN6</accession>
<dbReference type="Proteomes" id="UP000006732">
    <property type="component" value="Chromosome"/>
</dbReference>
<dbReference type="SUPFAM" id="SSF55347">
    <property type="entry name" value="Glyceraldehyde-3-phosphate dehydrogenase-like, C-terminal domain"/>
    <property type="match status" value="1"/>
</dbReference>